<feature type="region of interest" description="Disordered" evidence="1">
    <location>
        <begin position="321"/>
        <end position="341"/>
    </location>
</feature>
<name>A0A0K0N5A7_9CAUD</name>
<evidence type="ECO:0000313" key="3">
    <source>
        <dbReference type="EMBL" id="AKJ71771.1"/>
    </source>
</evidence>
<sequence>MYNDSVRERRQLAAKAVRRFNTMIPALQSYARAETGNPQLKIQAGANSQTDGKTITIAPPMELGLPQKHNRLVCDEREFGLLICHACASREFIMTVLKHEIGHIVHGSFDKFRNGYVTHLLMECGTQVGDQYSLPEVFVQRMANSIGTTKNPLIGHVNRARHPWLSMLMLCMEDARCDAARLANDPEEELAYRALNEEIMVNGIQNQDGTITFYEDMKVEMQLALAFLFSANDTEIDGYFDPEVVDLMHNSVPLQRCMKRALSAIDTAETFEVVLEVLTIMNENGYMIVDPHDEEAIDEMLEMIDKLMKLLFGHGIEIGDKDEKGMGGHGDDPSGTEGLKPEDVQNAIDSYKLLDRVPENVGAPKVYIPEPGQRAYSGSYYQNPPSEGAFKSDERYLSPAITAARLAFGVNARVEHHRNQRSGKVSGRMLARRVPFGDERLFAKRVVPDKRSYHVVIGMDVSGSTGGSTIEIEKTAVLAMADVCHRLGISFEVWAHTSEFDYETYEDSCPVFYEIKASGKPWDRKARNNLRTINSCAGNLDGHSLQFYRKRAEQSKATEKIVMYYTDGAMPASNYDEELMVLKSEIEYAKKNNITLMAVGMGVDSPKEYGFDTFQVNGPEDYRKVVEHLGKRLQ</sequence>
<dbReference type="InterPro" id="IPR025861">
    <property type="entry name" value="CobT_VWA_dom"/>
</dbReference>
<dbReference type="SUPFAM" id="SSF53300">
    <property type="entry name" value="vWA-like"/>
    <property type="match status" value="1"/>
</dbReference>
<dbReference type="GeneID" id="26631042"/>
<gene>
    <name evidence="3" type="ORF">TIN2_81</name>
</gene>
<organism evidence="3 4">
    <name type="scientific">Tsukamurella phage TIN2</name>
    <dbReference type="NCBI Taxonomy" id="1636545"/>
    <lineage>
        <taxon>Viruses</taxon>
        <taxon>Duplodnaviria</taxon>
        <taxon>Heunggongvirae</taxon>
        <taxon>Uroviricota</taxon>
        <taxon>Caudoviricetes</taxon>
        <taxon>Tinduovirus</taxon>
        <taxon>Tinduovirus TIN2</taxon>
    </lineage>
</organism>
<accession>A0A0K0N5A7</accession>
<dbReference type="Pfam" id="PF11775">
    <property type="entry name" value="CobT_C"/>
    <property type="match status" value="1"/>
</dbReference>
<keyword evidence="4" id="KW-1185">Reference proteome</keyword>
<evidence type="ECO:0000259" key="2">
    <source>
        <dbReference type="Pfam" id="PF11775"/>
    </source>
</evidence>
<reference evidence="3 4" key="1">
    <citation type="journal article" date="2015" name="Appl. Environ. Microbiol.">
        <title>Three of a Kind: Genetically Similar Tsukamurella Phages TIN2, TIN3, and TIN4.</title>
        <authorList>
            <person name="Dyson Z.A."/>
            <person name="Tucci J."/>
            <person name="Seviour R.J."/>
            <person name="Petrovski S."/>
        </authorList>
    </citation>
    <scope>NUCLEOTIDE SEQUENCE [LARGE SCALE GENOMIC DNA]</scope>
</reference>
<evidence type="ECO:0000313" key="4">
    <source>
        <dbReference type="Proteomes" id="UP000203853"/>
    </source>
</evidence>
<dbReference type="EMBL" id="KR011062">
    <property type="protein sequence ID" value="AKJ71771.1"/>
    <property type="molecule type" value="Genomic_DNA"/>
</dbReference>
<feature type="compositionally biased region" description="Basic and acidic residues" evidence="1">
    <location>
        <begin position="321"/>
        <end position="332"/>
    </location>
</feature>
<feature type="domain" description="Cobalamin biosynthesis protein CobT VWA" evidence="2">
    <location>
        <begin position="456"/>
        <end position="622"/>
    </location>
</feature>
<proteinExistence type="predicted"/>
<dbReference type="KEGG" id="vg:26631042"/>
<dbReference type="Gene3D" id="3.40.50.410">
    <property type="entry name" value="von Willebrand factor, type A domain"/>
    <property type="match status" value="1"/>
</dbReference>
<protein>
    <recommendedName>
        <fullName evidence="2">Cobalamin biosynthesis protein CobT VWA domain-containing protein</fullName>
    </recommendedName>
</protein>
<dbReference type="InterPro" id="IPR036465">
    <property type="entry name" value="vWFA_dom_sf"/>
</dbReference>
<dbReference type="RefSeq" id="YP_009204516.1">
    <property type="nucleotide sequence ID" value="NC_028865.1"/>
</dbReference>
<dbReference type="OrthoDB" id="4465at10239"/>
<dbReference type="Proteomes" id="UP000203853">
    <property type="component" value="Segment"/>
</dbReference>
<evidence type="ECO:0000256" key="1">
    <source>
        <dbReference type="SAM" id="MobiDB-lite"/>
    </source>
</evidence>